<evidence type="ECO:0000313" key="2">
    <source>
        <dbReference type="EMBL" id="NMF99598.1"/>
    </source>
</evidence>
<comment type="caution">
    <text evidence="2">The sequence shown here is derived from an EMBL/GenBank/DDBJ whole genome shotgun (WGS) entry which is preliminary data.</text>
</comment>
<dbReference type="PROSITE" id="PS50404">
    <property type="entry name" value="GST_NTER"/>
    <property type="match status" value="1"/>
</dbReference>
<accession>A0ABX1NJV1</accession>
<dbReference type="EMBL" id="WTVS01000048">
    <property type="protein sequence ID" value="NMF99598.1"/>
    <property type="molecule type" value="Genomic_DNA"/>
</dbReference>
<dbReference type="Proteomes" id="UP000634522">
    <property type="component" value="Unassembled WGS sequence"/>
</dbReference>
<dbReference type="Gene3D" id="1.20.1050.10">
    <property type="match status" value="1"/>
</dbReference>
<dbReference type="SUPFAM" id="SSF52833">
    <property type="entry name" value="Thioredoxin-like"/>
    <property type="match status" value="1"/>
</dbReference>
<dbReference type="PANTHER" id="PTHR42673:SF21">
    <property type="entry name" value="GLUTATHIONE S-TRANSFERASE YFCF"/>
    <property type="match status" value="1"/>
</dbReference>
<dbReference type="PANTHER" id="PTHR42673">
    <property type="entry name" value="MALEYLACETOACETATE ISOMERASE"/>
    <property type="match status" value="1"/>
</dbReference>
<dbReference type="InterPro" id="IPR036249">
    <property type="entry name" value="Thioredoxin-like_sf"/>
</dbReference>
<evidence type="ECO:0000313" key="3">
    <source>
        <dbReference type="Proteomes" id="UP000634522"/>
    </source>
</evidence>
<reference evidence="2 3" key="1">
    <citation type="submission" date="2019-12" db="EMBL/GenBank/DDBJ databases">
        <title>Comparative genomics gives insights into the taxonomy of the Azoarcus-Aromatoleum group and reveals separate origins of nif in the plant-associated Azoarcus and non-plant-associated Aromatoleum sub-groups.</title>
        <authorList>
            <person name="Lafos M."/>
            <person name="Maluk M."/>
            <person name="Batista M."/>
            <person name="Junghare M."/>
            <person name="Carmona M."/>
            <person name="Faoro H."/>
            <person name="Cruz L.M."/>
            <person name="Battistoni F."/>
            <person name="De Souza E."/>
            <person name="Pedrosa F."/>
            <person name="Chen W.-M."/>
            <person name="Poole P.S."/>
            <person name="Dixon R.A."/>
            <person name="James E.K."/>
        </authorList>
    </citation>
    <scope>NUCLEOTIDE SEQUENCE [LARGE SCALE GENOMIC DNA]</scope>
    <source>
        <strain evidence="2 3">T</strain>
    </source>
</reference>
<protein>
    <submittedName>
        <fullName evidence="2">Glutathione S-transferase</fullName>
    </submittedName>
</protein>
<name>A0ABX1NJV1_9RHOO</name>
<dbReference type="CDD" id="cd03205">
    <property type="entry name" value="GST_C_6"/>
    <property type="match status" value="1"/>
</dbReference>
<dbReference type="SUPFAM" id="SSF47616">
    <property type="entry name" value="GST C-terminal domain-like"/>
    <property type="match status" value="1"/>
</dbReference>
<dbReference type="RefSeq" id="WP_169142192.1">
    <property type="nucleotide sequence ID" value="NZ_WTVS01000048.1"/>
</dbReference>
<dbReference type="Pfam" id="PF13417">
    <property type="entry name" value="GST_N_3"/>
    <property type="match status" value="1"/>
</dbReference>
<dbReference type="Gene3D" id="3.40.30.10">
    <property type="entry name" value="Glutaredoxin"/>
    <property type="match status" value="1"/>
</dbReference>
<organism evidence="2 3">
    <name type="scientific">Aromatoleum toluolicum</name>
    <dbReference type="NCBI Taxonomy" id="90060"/>
    <lineage>
        <taxon>Bacteria</taxon>
        <taxon>Pseudomonadati</taxon>
        <taxon>Pseudomonadota</taxon>
        <taxon>Betaproteobacteria</taxon>
        <taxon>Rhodocyclales</taxon>
        <taxon>Rhodocyclaceae</taxon>
        <taxon>Aromatoleum</taxon>
    </lineage>
</organism>
<feature type="domain" description="GST N-terminal" evidence="1">
    <location>
        <begin position="1"/>
        <end position="78"/>
    </location>
</feature>
<proteinExistence type="predicted"/>
<gene>
    <name evidence="2" type="ORF">GPA27_19660</name>
</gene>
<dbReference type="InterPro" id="IPR004045">
    <property type="entry name" value="Glutathione_S-Trfase_N"/>
</dbReference>
<keyword evidence="3" id="KW-1185">Reference proteome</keyword>
<dbReference type="InterPro" id="IPR036282">
    <property type="entry name" value="Glutathione-S-Trfase_C_sf"/>
</dbReference>
<evidence type="ECO:0000259" key="1">
    <source>
        <dbReference type="PROSITE" id="PS50404"/>
    </source>
</evidence>
<sequence>MKLIGMLDSPYVRRVAVSMQLLGLRFEHQSLSVFRNFPEFQTINPVVKAPTFICDDGEVLMDSTLILEYAEALARPGRSLMPTSVAELQRALRVIGLALAACEKSVQIIYERGQRPPEKRHEPWVERVTGQLLAAFGALEQEVKRRPLAATSETIDQAGVTTAIAWHFAQQTLPEVVPAANHPNLMALSAKAEALPEFLAAQYGAGTYRHTG</sequence>